<reference evidence="8" key="1">
    <citation type="submission" date="2025-08" db="UniProtKB">
        <authorList>
            <consortium name="RefSeq"/>
        </authorList>
    </citation>
    <scope>IDENTIFICATION</scope>
    <source>
        <tissue evidence="8">Whole body</tissue>
    </source>
</reference>
<dbReference type="InterPro" id="IPR036508">
    <property type="entry name" value="Chitin-bd_dom_sf"/>
</dbReference>
<evidence type="ECO:0000259" key="6">
    <source>
        <dbReference type="PROSITE" id="PS50940"/>
    </source>
</evidence>
<evidence type="ECO:0000256" key="4">
    <source>
        <dbReference type="ARBA" id="ARBA00023157"/>
    </source>
</evidence>
<accession>A0ABM4B0H2</accession>
<dbReference type="GeneID" id="113392290"/>
<dbReference type="PANTHER" id="PTHR23301">
    <property type="entry name" value="CHITIN BINDING PERITROPHIN-A"/>
    <property type="match status" value="1"/>
</dbReference>
<dbReference type="InterPro" id="IPR002557">
    <property type="entry name" value="Chitin-bd_dom"/>
</dbReference>
<evidence type="ECO:0000256" key="1">
    <source>
        <dbReference type="ARBA" id="ARBA00022669"/>
    </source>
</evidence>
<organism evidence="7 8">
    <name type="scientific">Vanessa tameamea</name>
    <name type="common">Kamehameha butterfly</name>
    <dbReference type="NCBI Taxonomy" id="334116"/>
    <lineage>
        <taxon>Eukaryota</taxon>
        <taxon>Metazoa</taxon>
        <taxon>Ecdysozoa</taxon>
        <taxon>Arthropoda</taxon>
        <taxon>Hexapoda</taxon>
        <taxon>Insecta</taxon>
        <taxon>Pterygota</taxon>
        <taxon>Neoptera</taxon>
        <taxon>Endopterygota</taxon>
        <taxon>Lepidoptera</taxon>
        <taxon>Glossata</taxon>
        <taxon>Ditrysia</taxon>
        <taxon>Papilionoidea</taxon>
        <taxon>Nymphalidae</taxon>
        <taxon>Nymphalinae</taxon>
        <taxon>Vanessa</taxon>
    </lineage>
</organism>
<dbReference type="InterPro" id="IPR051940">
    <property type="entry name" value="Chitin_bind-dev_reg"/>
</dbReference>
<keyword evidence="7" id="KW-1185">Reference proteome</keyword>
<evidence type="ECO:0000313" key="8">
    <source>
        <dbReference type="RefSeq" id="XP_064077048.1"/>
    </source>
</evidence>
<name>A0ABM4B0H2_VANTA</name>
<feature type="domain" description="Chitin-binding type-2" evidence="6">
    <location>
        <begin position="40"/>
        <end position="100"/>
    </location>
</feature>
<dbReference type="SMART" id="SM00494">
    <property type="entry name" value="ChtBD2"/>
    <property type="match status" value="2"/>
</dbReference>
<feature type="domain" description="Chitin-binding type-2" evidence="6">
    <location>
        <begin position="105"/>
        <end position="169"/>
    </location>
</feature>
<dbReference type="PROSITE" id="PS50940">
    <property type="entry name" value="CHIT_BIND_II"/>
    <property type="match status" value="2"/>
</dbReference>
<dbReference type="Proteomes" id="UP001652626">
    <property type="component" value="Chromosome 5"/>
</dbReference>
<evidence type="ECO:0000256" key="5">
    <source>
        <dbReference type="ARBA" id="ARBA00023180"/>
    </source>
</evidence>
<dbReference type="Pfam" id="PF01607">
    <property type="entry name" value="CBM_14"/>
    <property type="match status" value="2"/>
</dbReference>
<protein>
    <submittedName>
        <fullName evidence="8">Protein obstructor-E-like</fullName>
    </submittedName>
</protein>
<keyword evidence="5" id="KW-0325">Glycoprotein</keyword>
<dbReference type="PANTHER" id="PTHR23301:SF0">
    <property type="entry name" value="CHITIN-BINDING TYPE-2 DOMAIN-CONTAINING PROTEIN-RELATED"/>
    <property type="match status" value="1"/>
</dbReference>
<dbReference type="Gene3D" id="2.170.140.10">
    <property type="entry name" value="Chitin binding domain"/>
    <property type="match status" value="2"/>
</dbReference>
<keyword evidence="3" id="KW-0677">Repeat</keyword>
<evidence type="ECO:0000313" key="7">
    <source>
        <dbReference type="Proteomes" id="UP001652626"/>
    </source>
</evidence>
<proteinExistence type="predicted"/>
<sequence>MLCPDGLHFNPNAQFPAYACGYPQDVPCLGRGVSQPANPTAECAHQYGYFTSPAADPNDCGHYRICNAGRAIEMFCPTGLAFNPVTAQCDWPELVPTCNVETYLGQQCPPAALDQSGNPIVTNFKYEGDCYAFYSCMNGHARILSCDRGLAFDPVTSRCEDADRVQCDAKSVDKYI</sequence>
<keyword evidence="4" id="KW-1015">Disulfide bond</keyword>
<dbReference type="RefSeq" id="XP_064077048.1">
    <property type="nucleotide sequence ID" value="XM_064220978.1"/>
</dbReference>
<gene>
    <name evidence="8" type="primary">LOC113392290</name>
</gene>
<evidence type="ECO:0000256" key="2">
    <source>
        <dbReference type="ARBA" id="ARBA00022729"/>
    </source>
</evidence>
<evidence type="ECO:0000256" key="3">
    <source>
        <dbReference type="ARBA" id="ARBA00022737"/>
    </source>
</evidence>
<keyword evidence="1" id="KW-0147">Chitin-binding</keyword>
<keyword evidence="2" id="KW-0732">Signal</keyword>
<dbReference type="SUPFAM" id="SSF57625">
    <property type="entry name" value="Invertebrate chitin-binding proteins"/>
    <property type="match status" value="2"/>
</dbReference>